<proteinExistence type="predicted"/>
<dbReference type="AlphaFoldDB" id="A0AAD7TA63"/>
<feature type="region of interest" description="Disordered" evidence="1">
    <location>
        <begin position="135"/>
        <end position="175"/>
    </location>
</feature>
<reference evidence="2" key="1">
    <citation type="journal article" date="2023" name="Science">
        <title>Genome structures resolve the early diversification of teleost fishes.</title>
        <authorList>
            <person name="Parey E."/>
            <person name="Louis A."/>
            <person name="Montfort J."/>
            <person name="Bouchez O."/>
            <person name="Roques C."/>
            <person name="Iampietro C."/>
            <person name="Lluch J."/>
            <person name="Castinel A."/>
            <person name="Donnadieu C."/>
            <person name="Desvignes T."/>
            <person name="Floi Bucao C."/>
            <person name="Jouanno E."/>
            <person name="Wen M."/>
            <person name="Mejri S."/>
            <person name="Dirks R."/>
            <person name="Jansen H."/>
            <person name="Henkel C."/>
            <person name="Chen W.J."/>
            <person name="Zahm M."/>
            <person name="Cabau C."/>
            <person name="Klopp C."/>
            <person name="Thompson A.W."/>
            <person name="Robinson-Rechavi M."/>
            <person name="Braasch I."/>
            <person name="Lecointre G."/>
            <person name="Bobe J."/>
            <person name="Postlethwait J.H."/>
            <person name="Berthelot C."/>
            <person name="Roest Crollius H."/>
            <person name="Guiguen Y."/>
        </authorList>
    </citation>
    <scope>NUCLEOTIDE SEQUENCE</scope>
    <source>
        <strain evidence="2">NC1722</strain>
    </source>
</reference>
<evidence type="ECO:0000313" key="3">
    <source>
        <dbReference type="Proteomes" id="UP001221898"/>
    </source>
</evidence>
<sequence>MTASARFPRRTLFWGSQEDAGCLERLLRDCEVPLPPVSEDMPVGPVQDLGVSVGRPALEPPPGGGKARRRRRSGAQAPAGDAAQPERAYLLQCHRKRVAGTAAISWLRRAQMGRIRKAPQASRLPHLENFHSRAEVSAARQLSHREPSPSLHFSGHSTPAPCSPQPPTQPPFTEIHGQLSTTNVSAWVPPFPNFASFFIVIAPTSENQTL</sequence>
<dbReference type="Proteomes" id="UP001221898">
    <property type="component" value="Unassembled WGS sequence"/>
</dbReference>
<accession>A0AAD7TA63</accession>
<evidence type="ECO:0000313" key="2">
    <source>
        <dbReference type="EMBL" id="KAJ8417214.1"/>
    </source>
</evidence>
<dbReference type="EMBL" id="JAINUG010000004">
    <property type="protein sequence ID" value="KAJ8417214.1"/>
    <property type="molecule type" value="Genomic_DNA"/>
</dbReference>
<evidence type="ECO:0000256" key="1">
    <source>
        <dbReference type="SAM" id="MobiDB-lite"/>
    </source>
</evidence>
<name>A0AAD7TA63_9TELE</name>
<keyword evidence="3" id="KW-1185">Reference proteome</keyword>
<feature type="region of interest" description="Disordered" evidence="1">
    <location>
        <begin position="38"/>
        <end position="86"/>
    </location>
</feature>
<protein>
    <submittedName>
        <fullName evidence="2">Uncharacterized protein</fullName>
    </submittedName>
</protein>
<feature type="compositionally biased region" description="Pro residues" evidence="1">
    <location>
        <begin position="161"/>
        <end position="170"/>
    </location>
</feature>
<organism evidence="2 3">
    <name type="scientific">Aldrovandia affinis</name>
    <dbReference type="NCBI Taxonomy" id="143900"/>
    <lineage>
        <taxon>Eukaryota</taxon>
        <taxon>Metazoa</taxon>
        <taxon>Chordata</taxon>
        <taxon>Craniata</taxon>
        <taxon>Vertebrata</taxon>
        <taxon>Euteleostomi</taxon>
        <taxon>Actinopterygii</taxon>
        <taxon>Neopterygii</taxon>
        <taxon>Teleostei</taxon>
        <taxon>Notacanthiformes</taxon>
        <taxon>Halosauridae</taxon>
        <taxon>Aldrovandia</taxon>
    </lineage>
</organism>
<gene>
    <name evidence="2" type="ORF">AAFF_G00284410</name>
</gene>
<comment type="caution">
    <text evidence="2">The sequence shown here is derived from an EMBL/GenBank/DDBJ whole genome shotgun (WGS) entry which is preliminary data.</text>
</comment>
<feature type="compositionally biased region" description="Low complexity" evidence="1">
    <location>
        <begin position="74"/>
        <end position="85"/>
    </location>
</feature>